<proteinExistence type="predicted"/>
<evidence type="ECO:0000313" key="2">
    <source>
        <dbReference type="Proteomes" id="UP000327013"/>
    </source>
</evidence>
<name>A0A5N6L6E3_9ROSI</name>
<organism evidence="1 2">
    <name type="scientific">Carpinus fangiana</name>
    <dbReference type="NCBI Taxonomy" id="176857"/>
    <lineage>
        <taxon>Eukaryota</taxon>
        <taxon>Viridiplantae</taxon>
        <taxon>Streptophyta</taxon>
        <taxon>Embryophyta</taxon>
        <taxon>Tracheophyta</taxon>
        <taxon>Spermatophyta</taxon>
        <taxon>Magnoliopsida</taxon>
        <taxon>eudicotyledons</taxon>
        <taxon>Gunneridae</taxon>
        <taxon>Pentapetalae</taxon>
        <taxon>rosids</taxon>
        <taxon>fabids</taxon>
        <taxon>Fagales</taxon>
        <taxon>Betulaceae</taxon>
        <taxon>Carpinus</taxon>
    </lineage>
</organism>
<evidence type="ECO:0000313" key="1">
    <source>
        <dbReference type="EMBL" id="KAC1350064.1"/>
    </source>
</evidence>
<protein>
    <submittedName>
        <fullName evidence="1">Uncharacterized protein</fullName>
    </submittedName>
</protein>
<keyword evidence="2" id="KW-1185">Reference proteome</keyword>
<reference evidence="1 2" key="1">
    <citation type="submission" date="2019-06" db="EMBL/GenBank/DDBJ databases">
        <title>A chromosomal-level reference genome of Carpinus fangiana (Coryloideae, Betulaceae).</title>
        <authorList>
            <person name="Yang X."/>
            <person name="Wang Z."/>
            <person name="Zhang L."/>
            <person name="Hao G."/>
            <person name="Liu J."/>
            <person name="Yang Y."/>
        </authorList>
    </citation>
    <scope>NUCLEOTIDE SEQUENCE [LARGE SCALE GENOMIC DNA]</scope>
    <source>
        <strain evidence="1">Cfa_2016G</strain>
        <tissue evidence="1">Leaf</tissue>
    </source>
</reference>
<accession>A0A5N6L6E3</accession>
<sequence length="91" mass="10539">MDWGGGERCAVGEREMYCGLWEREEGEGDRACVGGTFTLRWESKNAKLAFWRSLEDNGLSSILATFRPRMENWEKWTSNLWRVEDIGNTDS</sequence>
<dbReference type="AlphaFoldDB" id="A0A5N6L6E3"/>
<dbReference type="Proteomes" id="UP000327013">
    <property type="component" value="Unassembled WGS sequence"/>
</dbReference>
<dbReference type="EMBL" id="VIBQ01000514">
    <property type="protein sequence ID" value="KAC1350064.1"/>
    <property type="molecule type" value="Genomic_DNA"/>
</dbReference>
<gene>
    <name evidence="1" type="ORF">FH972_027145</name>
</gene>
<comment type="caution">
    <text evidence="1">The sequence shown here is derived from an EMBL/GenBank/DDBJ whole genome shotgun (WGS) entry which is preliminary data.</text>
</comment>